<dbReference type="Gene3D" id="3.90.226.10">
    <property type="entry name" value="2-enoyl-CoA Hydratase, Chain A, domain 1"/>
    <property type="match status" value="1"/>
</dbReference>
<evidence type="ECO:0000256" key="1">
    <source>
        <dbReference type="ARBA" id="ARBA00007039"/>
    </source>
</evidence>
<dbReference type="PROSITE" id="PS00381">
    <property type="entry name" value="CLP_PROTEASE_SER"/>
    <property type="match status" value="1"/>
</dbReference>
<dbReference type="GO" id="GO:0004176">
    <property type="term" value="F:ATP-dependent peptidase activity"/>
    <property type="evidence" value="ECO:0007669"/>
    <property type="project" value="InterPro"/>
</dbReference>
<proteinExistence type="inferred from homology"/>
<dbReference type="PRINTS" id="PR00127">
    <property type="entry name" value="CLPPROTEASEP"/>
</dbReference>
<dbReference type="AlphaFoldDB" id="A0A6J4J556"/>
<dbReference type="NCBIfam" id="NF001368">
    <property type="entry name" value="PRK00277.1"/>
    <property type="match status" value="1"/>
</dbReference>
<dbReference type="HAMAP" id="MF_00444">
    <property type="entry name" value="ClpP"/>
    <property type="match status" value="1"/>
</dbReference>
<dbReference type="GO" id="GO:0005737">
    <property type="term" value="C:cytoplasm"/>
    <property type="evidence" value="ECO:0007669"/>
    <property type="project" value="UniProtKB-SubCell"/>
</dbReference>
<dbReference type="InterPro" id="IPR029045">
    <property type="entry name" value="ClpP/crotonase-like_dom_sf"/>
</dbReference>
<dbReference type="InterPro" id="IPR023562">
    <property type="entry name" value="ClpP/TepA"/>
</dbReference>
<comment type="function">
    <text evidence="7 11">Cleaves peptides in various proteins in a process that requires ATP hydrolysis. Has a chymotrypsin-like activity. Plays a major role in the degradation of misfolded proteins.</text>
</comment>
<evidence type="ECO:0000256" key="7">
    <source>
        <dbReference type="HAMAP-Rule" id="MF_00444"/>
    </source>
</evidence>
<comment type="subcellular location">
    <subcellularLocation>
        <location evidence="7">Cytoplasm</location>
    </subcellularLocation>
</comment>
<dbReference type="GO" id="GO:0009368">
    <property type="term" value="C:endopeptidase Clp complex"/>
    <property type="evidence" value="ECO:0007669"/>
    <property type="project" value="TreeGrafter"/>
</dbReference>
<evidence type="ECO:0000256" key="4">
    <source>
        <dbReference type="ARBA" id="ARBA00022801"/>
    </source>
</evidence>
<evidence type="ECO:0000256" key="10">
    <source>
        <dbReference type="RuleBase" id="RU000549"/>
    </source>
</evidence>
<name>A0A6J4J556_9ACTN</name>
<reference evidence="13" key="1">
    <citation type="submission" date="2020-02" db="EMBL/GenBank/DDBJ databases">
        <authorList>
            <person name="Meier V. D."/>
        </authorList>
    </citation>
    <scope>NUCLEOTIDE SEQUENCE</scope>
    <source>
        <strain evidence="13">AVDCRST_MAG10</strain>
    </source>
</reference>
<organism evidence="13">
    <name type="scientific">uncultured Acidimicrobiales bacterium</name>
    <dbReference type="NCBI Taxonomy" id="310071"/>
    <lineage>
        <taxon>Bacteria</taxon>
        <taxon>Bacillati</taxon>
        <taxon>Actinomycetota</taxon>
        <taxon>Acidimicrobiia</taxon>
        <taxon>Acidimicrobiales</taxon>
        <taxon>environmental samples</taxon>
    </lineage>
</organism>
<dbReference type="EMBL" id="CADCTB010000200">
    <property type="protein sequence ID" value="CAA9270660.1"/>
    <property type="molecule type" value="Genomic_DNA"/>
</dbReference>
<comment type="similarity">
    <text evidence="1 7 12">Belongs to the peptidase S14 family.</text>
</comment>
<gene>
    <name evidence="7" type="primary">clpP</name>
    <name evidence="13" type="ORF">AVDCRST_MAG10-3255</name>
</gene>
<dbReference type="NCBIfam" id="NF009205">
    <property type="entry name" value="PRK12553.1"/>
    <property type="match status" value="1"/>
</dbReference>
<keyword evidence="4 7" id="KW-0378">Hydrolase</keyword>
<protein>
    <recommendedName>
        <fullName evidence="7 12">ATP-dependent Clp protease proteolytic subunit</fullName>
        <ecNumber evidence="7 10">3.4.21.92</ecNumber>
    </recommendedName>
    <alternativeName>
        <fullName evidence="7">Endopeptidase Clp</fullName>
    </alternativeName>
</protein>
<evidence type="ECO:0000256" key="6">
    <source>
        <dbReference type="ARBA" id="ARBA00034021"/>
    </source>
</evidence>
<dbReference type="GO" id="GO:0004252">
    <property type="term" value="F:serine-type endopeptidase activity"/>
    <property type="evidence" value="ECO:0007669"/>
    <property type="project" value="UniProtKB-UniRule"/>
</dbReference>
<evidence type="ECO:0000256" key="3">
    <source>
        <dbReference type="ARBA" id="ARBA00022670"/>
    </source>
</evidence>
<dbReference type="CDD" id="cd07017">
    <property type="entry name" value="S14_ClpP_2"/>
    <property type="match status" value="1"/>
</dbReference>
<evidence type="ECO:0000313" key="13">
    <source>
        <dbReference type="EMBL" id="CAA9270660.1"/>
    </source>
</evidence>
<feature type="active site" evidence="7 9">
    <location>
        <position position="124"/>
    </location>
</feature>
<keyword evidence="5 7" id="KW-0720">Serine protease</keyword>
<evidence type="ECO:0000256" key="2">
    <source>
        <dbReference type="ARBA" id="ARBA00022490"/>
    </source>
</evidence>
<evidence type="ECO:0000256" key="12">
    <source>
        <dbReference type="RuleBase" id="RU003567"/>
    </source>
</evidence>
<dbReference type="FunFam" id="3.90.226.10:FF:000002">
    <property type="entry name" value="ATP-dependent Clp protease proteolytic subunit"/>
    <property type="match status" value="1"/>
</dbReference>
<dbReference type="InterPro" id="IPR033135">
    <property type="entry name" value="ClpP_His_AS"/>
</dbReference>
<dbReference type="InterPro" id="IPR018215">
    <property type="entry name" value="ClpP_Ser_AS"/>
</dbReference>
<evidence type="ECO:0000256" key="11">
    <source>
        <dbReference type="RuleBase" id="RU000550"/>
    </source>
</evidence>
<dbReference type="Pfam" id="PF00574">
    <property type="entry name" value="CLP_protease"/>
    <property type="match status" value="1"/>
</dbReference>
<evidence type="ECO:0000256" key="9">
    <source>
        <dbReference type="PROSITE-ProRule" id="PRU10086"/>
    </source>
</evidence>
<keyword evidence="3 7" id="KW-0645">Protease</keyword>
<feature type="active site" evidence="8">
    <location>
        <position position="99"/>
    </location>
</feature>
<evidence type="ECO:0000256" key="5">
    <source>
        <dbReference type="ARBA" id="ARBA00022825"/>
    </source>
</evidence>
<feature type="active site" description="Nucleophile" evidence="7">
    <location>
        <position position="99"/>
    </location>
</feature>
<dbReference type="PANTHER" id="PTHR10381:SF70">
    <property type="entry name" value="ATP-DEPENDENT CLP PROTEASE PROTEOLYTIC SUBUNIT"/>
    <property type="match status" value="1"/>
</dbReference>
<comment type="catalytic activity">
    <reaction evidence="6 7 9">
        <text>Hydrolysis of proteins to small peptides in the presence of ATP and magnesium. alpha-casein is the usual test substrate. In the absence of ATP, only oligopeptides shorter than five residues are hydrolyzed (such as succinyl-Leu-Tyr-|-NHMec, and Leu-Tyr-Leu-|-Tyr-Trp, in which cleavage of the -Tyr-|-Leu- and -Tyr-|-Trp bonds also occurs).</text>
        <dbReference type="EC" id="3.4.21.92"/>
    </reaction>
</comment>
<keyword evidence="2 7" id="KW-0963">Cytoplasm</keyword>
<dbReference type="GO" id="GO:0006515">
    <property type="term" value="P:protein quality control for misfolded or incompletely synthesized proteins"/>
    <property type="evidence" value="ECO:0007669"/>
    <property type="project" value="TreeGrafter"/>
</dbReference>
<dbReference type="InterPro" id="IPR001907">
    <property type="entry name" value="ClpP"/>
</dbReference>
<evidence type="ECO:0000256" key="8">
    <source>
        <dbReference type="PROSITE-ProRule" id="PRU10085"/>
    </source>
</evidence>
<dbReference type="PROSITE" id="PS00382">
    <property type="entry name" value="CLP_PROTEASE_HIS"/>
    <property type="match status" value="1"/>
</dbReference>
<dbReference type="SUPFAM" id="SSF52096">
    <property type="entry name" value="ClpP/crotonase"/>
    <property type="match status" value="1"/>
</dbReference>
<dbReference type="GO" id="GO:0051117">
    <property type="term" value="F:ATPase binding"/>
    <property type="evidence" value="ECO:0007669"/>
    <property type="project" value="TreeGrafter"/>
</dbReference>
<accession>A0A6J4J556</accession>
<sequence length="219" mass="23644">MSVLVPTVIEQTARGERAFDIYSRLLAERIVFLGSPIDDTVANLVVAQLLHLQSEDPDKDISLYVNSPGGDMTALFAIHDTMQFLGCDVATYCVGQAASAAAVLLAAGARGKRYLLANARVLLHQPHGGAQGQSSDMEIAVREMVEMRRLMIAILADCTGQTAERITLDIDRDYILRGEAAVRYGVVDHVVEAAGRRQPLALPEPAAVLQAPVPERVAR</sequence>
<dbReference type="PANTHER" id="PTHR10381">
    <property type="entry name" value="ATP-DEPENDENT CLP PROTEASE PROTEOLYTIC SUBUNIT"/>
    <property type="match status" value="1"/>
</dbReference>
<dbReference type="EC" id="3.4.21.92" evidence="7 10"/>
<comment type="subunit">
    <text evidence="7">Fourteen ClpP subunits assemble into 2 heptameric rings which stack back to back to give a disk-like structure with a central cavity, resembling the structure of eukaryotic proteasomes.</text>
</comment>